<protein>
    <submittedName>
        <fullName evidence="1">Uncharacterized protein</fullName>
    </submittedName>
</protein>
<evidence type="ECO:0000313" key="2">
    <source>
        <dbReference type="Proteomes" id="UP001327560"/>
    </source>
</evidence>
<keyword evidence="2" id="KW-1185">Reference proteome</keyword>
<organism evidence="1 2">
    <name type="scientific">Canna indica</name>
    <name type="common">Indian-shot</name>
    <dbReference type="NCBI Taxonomy" id="4628"/>
    <lineage>
        <taxon>Eukaryota</taxon>
        <taxon>Viridiplantae</taxon>
        <taxon>Streptophyta</taxon>
        <taxon>Embryophyta</taxon>
        <taxon>Tracheophyta</taxon>
        <taxon>Spermatophyta</taxon>
        <taxon>Magnoliopsida</taxon>
        <taxon>Liliopsida</taxon>
        <taxon>Zingiberales</taxon>
        <taxon>Cannaceae</taxon>
        <taxon>Canna</taxon>
    </lineage>
</organism>
<proteinExistence type="predicted"/>
<sequence length="79" mass="8970">MILRILSDMRTLSADLMANTRKADPELRSLHQENEETKQVAFFPRPVAPTAAQNVFNTKWIGYAIFSADPQHDHCGPLF</sequence>
<dbReference type="Proteomes" id="UP001327560">
    <property type="component" value="Chromosome 6"/>
</dbReference>
<dbReference type="EMBL" id="CP136895">
    <property type="protein sequence ID" value="WOL10678.1"/>
    <property type="molecule type" value="Genomic_DNA"/>
</dbReference>
<accession>A0AAQ3QIM1</accession>
<dbReference type="AlphaFoldDB" id="A0AAQ3QIM1"/>
<gene>
    <name evidence="1" type="ORF">Cni_G19437</name>
</gene>
<evidence type="ECO:0000313" key="1">
    <source>
        <dbReference type="EMBL" id="WOL10678.1"/>
    </source>
</evidence>
<reference evidence="1 2" key="1">
    <citation type="submission" date="2023-10" db="EMBL/GenBank/DDBJ databases">
        <title>Chromosome-scale genome assembly provides insights into flower coloration mechanisms of Canna indica.</title>
        <authorList>
            <person name="Li C."/>
        </authorList>
    </citation>
    <scope>NUCLEOTIDE SEQUENCE [LARGE SCALE GENOMIC DNA]</scope>
    <source>
        <tissue evidence="1">Flower</tissue>
    </source>
</reference>
<name>A0AAQ3QIM1_9LILI</name>